<gene>
    <name evidence="1" type="ORF">M670_03191</name>
</gene>
<dbReference type="EMBL" id="JJRY01000013">
    <property type="protein sequence ID" value="KEF37610.1"/>
    <property type="molecule type" value="Genomic_DNA"/>
</dbReference>
<evidence type="ECO:0000313" key="2">
    <source>
        <dbReference type="Proteomes" id="UP000027936"/>
    </source>
</evidence>
<dbReference type="Pfam" id="PF14165">
    <property type="entry name" value="YtzH"/>
    <property type="match status" value="1"/>
</dbReference>
<reference evidence="1 2" key="1">
    <citation type="submission" date="2014-04" db="EMBL/GenBank/DDBJ databases">
        <title>Draft genome sequence of Bacillus azotoformans MEV2011, a (co-) denitrifying strain unable to grow in the presence of oxygen.</title>
        <authorList>
            <person name="Nielsen M."/>
            <person name="Schreiber L."/>
            <person name="Finster K."/>
            <person name="Schramm A."/>
        </authorList>
    </citation>
    <scope>NUCLEOTIDE SEQUENCE [LARGE SCALE GENOMIC DNA]</scope>
    <source>
        <strain evidence="1 2">MEV2011</strain>
    </source>
</reference>
<sequence length="94" mass="11065">MPLNEQHQLTILQDILKNHQVDCCGTVSECQQLERLIQSLIGNQQVDEQMKNTLMDVYNYSLNAQNSKNMDDHINQHQDRLSMWIDDLNNYNMT</sequence>
<dbReference type="OrthoDB" id="2968867at2"/>
<organism evidence="1 2">
    <name type="scientific">Schinkia azotoformans MEV2011</name>
    <dbReference type="NCBI Taxonomy" id="1348973"/>
    <lineage>
        <taxon>Bacteria</taxon>
        <taxon>Bacillati</taxon>
        <taxon>Bacillota</taxon>
        <taxon>Bacilli</taxon>
        <taxon>Bacillales</taxon>
        <taxon>Bacillaceae</taxon>
        <taxon>Calidifontibacillus/Schinkia group</taxon>
        <taxon>Schinkia</taxon>
    </lineage>
</organism>
<dbReference type="AlphaFoldDB" id="A0A072NWM6"/>
<name>A0A072NWM6_SCHAZ</name>
<protein>
    <submittedName>
        <fullName evidence="1">YtzH-like protein</fullName>
    </submittedName>
</protein>
<dbReference type="InterPro" id="IPR025547">
    <property type="entry name" value="YtzH"/>
</dbReference>
<dbReference type="PATRIC" id="fig|1348973.3.peg.3070"/>
<comment type="caution">
    <text evidence="1">The sequence shown here is derived from an EMBL/GenBank/DDBJ whole genome shotgun (WGS) entry which is preliminary data.</text>
</comment>
<proteinExistence type="predicted"/>
<dbReference type="Proteomes" id="UP000027936">
    <property type="component" value="Unassembled WGS sequence"/>
</dbReference>
<dbReference type="GeneID" id="89468655"/>
<evidence type="ECO:0000313" key="1">
    <source>
        <dbReference type="EMBL" id="KEF37610.1"/>
    </source>
</evidence>
<accession>A0A072NWM6</accession>
<dbReference type="RefSeq" id="WP_003333240.1">
    <property type="nucleotide sequence ID" value="NZ_JJRY01000013.1"/>
</dbReference>